<dbReference type="GO" id="GO:0046872">
    <property type="term" value="F:metal ion binding"/>
    <property type="evidence" value="ECO:0007669"/>
    <property type="project" value="UniProtKB-UniRule"/>
</dbReference>
<evidence type="ECO:0000313" key="8">
    <source>
        <dbReference type="Proteomes" id="UP000001449"/>
    </source>
</evidence>
<feature type="region of interest" description="Disordered" evidence="5">
    <location>
        <begin position="1"/>
        <end position="25"/>
    </location>
</feature>
<dbReference type="FunCoup" id="B8CF25">
    <property type="interactions" value="192"/>
</dbReference>
<accession>B8CF25</accession>
<dbReference type="InterPro" id="IPR051872">
    <property type="entry name" value="Cytochrome_b5/Flavoprotein_Rdt"/>
</dbReference>
<evidence type="ECO:0000256" key="4">
    <source>
        <dbReference type="RuleBase" id="RU362121"/>
    </source>
</evidence>
<dbReference type="HOGENOM" id="CLU_046313_2_3_1"/>
<reference evidence="7 8" key="1">
    <citation type="journal article" date="2004" name="Science">
        <title>The genome of the diatom Thalassiosira pseudonana: ecology, evolution, and metabolism.</title>
        <authorList>
            <person name="Armbrust E.V."/>
            <person name="Berges J.A."/>
            <person name="Bowler C."/>
            <person name="Green B.R."/>
            <person name="Martinez D."/>
            <person name="Putnam N.H."/>
            <person name="Zhou S."/>
            <person name="Allen A.E."/>
            <person name="Apt K.E."/>
            <person name="Bechner M."/>
            <person name="Brzezinski M.A."/>
            <person name="Chaal B.K."/>
            <person name="Chiovitti A."/>
            <person name="Davis A.K."/>
            <person name="Demarest M.S."/>
            <person name="Detter J.C."/>
            <person name="Glavina T."/>
            <person name="Goodstein D."/>
            <person name="Hadi M.Z."/>
            <person name="Hellsten U."/>
            <person name="Hildebrand M."/>
            <person name="Jenkins B.D."/>
            <person name="Jurka J."/>
            <person name="Kapitonov V.V."/>
            <person name="Kroger N."/>
            <person name="Lau W.W."/>
            <person name="Lane T.W."/>
            <person name="Larimer F.W."/>
            <person name="Lippmeier J.C."/>
            <person name="Lucas S."/>
            <person name="Medina M."/>
            <person name="Montsant A."/>
            <person name="Obornik M."/>
            <person name="Parker M.S."/>
            <person name="Palenik B."/>
            <person name="Pazour G.J."/>
            <person name="Richardson P.M."/>
            <person name="Rynearson T.A."/>
            <person name="Saito M.A."/>
            <person name="Schwartz D.C."/>
            <person name="Thamatrakoln K."/>
            <person name="Valentin K."/>
            <person name="Vardi A."/>
            <person name="Wilkerson F.P."/>
            <person name="Rokhsar D.S."/>
        </authorList>
    </citation>
    <scope>NUCLEOTIDE SEQUENCE [LARGE SCALE GENOMIC DNA]</scope>
    <source>
        <strain evidence="7 8">CCMP1335</strain>
    </source>
</reference>
<evidence type="ECO:0000256" key="3">
    <source>
        <dbReference type="ARBA" id="ARBA00023004"/>
    </source>
</evidence>
<dbReference type="eggNOG" id="KOG0536">
    <property type="taxonomic scope" value="Eukaryota"/>
</dbReference>
<dbReference type="STRING" id="35128.B8CF25"/>
<dbReference type="PROSITE" id="PS00191">
    <property type="entry name" value="CYTOCHROME_B5_1"/>
    <property type="match status" value="1"/>
</dbReference>
<dbReference type="InterPro" id="IPR036400">
    <property type="entry name" value="Cyt_B5-like_heme/steroid_sf"/>
</dbReference>
<dbReference type="AlphaFoldDB" id="B8CF25"/>
<keyword evidence="8" id="KW-1185">Reference proteome</keyword>
<dbReference type="PANTHER" id="PTHR46237">
    <property type="entry name" value="CYTOCHROME B5 REDUCTASE 4 FAMILY MEMBER"/>
    <property type="match status" value="1"/>
</dbReference>
<dbReference type="Proteomes" id="UP000001449">
    <property type="component" value="Chromosome 20"/>
</dbReference>
<dbReference type="Pfam" id="PF00173">
    <property type="entry name" value="Cyt-b5"/>
    <property type="match status" value="1"/>
</dbReference>
<feature type="non-terminal residue" evidence="7">
    <location>
        <position position="126"/>
    </location>
</feature>
<dbReference type="PROSITE" id="PS50255">
    <property type="entry name" value="CYTOCHROME_B5_2"/>
    <property type="match status" value="1"/>
</dbReference>
<proteinExistence type="inferred from homology"/>
<dbReference type="InParanoid" id="B8CF25"/>
<dbReference type="SUPFAM" id="SSF55856">
    <property type="entry name" value="Cytochrome b5-like heme/steroid binding domain"/>
    <property type="match status" value="1"/>
</dbReference>
<dbReference type="SMART" id="SM01117">
    <property type="entry name" value="Cyt-b5"/>
    <property type="match status" value="1"/>
</dbReference>
<organism evidence="7 8">
    <name type="scientific">Thalassiosira pseudonana</name>
    <name type="common">Marine diatom</name>
    <name type="synonym">Cyclotella nana</name>
    <dbReference type="NCBI Taxonomy" id="35128"/>
    <lineage>
        <taxon>Eukaryota</taxon>
        <taxon>Sar</taxon>
        <taxon>Stramenopiles</taxon>
        <taxon>Ochrophyta</taxon>
        <taxon>Bacillariophyta</taxon>
        <taxon>Coscinodiscophyceae</taxon>
        <taxon>Thalassiosirophycidae</taxon>
        <taxon>Thalassiosirales</taxon>
        <taxon>Thalassiosiraceae</taxon>
        <taxon>Thalassiosira</taxon>
    </lineage>
</organism>
<dbReference type="InterPro" id="IPR001199">
    <property type="entry name" value="Cyt_B5-like_heme/steroid-bd"/>
</dbReference>
<evidence type="ECO:0000256" key="1">
    <source>
        <dbReference type="ARBA" id="ARBA00022617"/>
    </source>
</evidence>
<evidence type="ECO:0000256" key="5">
    <source>
        <dbReference type="SAM" id="MobiDB-lite"/>
    </source>
</evidence>
<dbReference type="GeneID" id="7447775"/>
<dbReference type="OMA" id="GHSQLDW"/>
<keyword evidence="3 4" id="KW-0408">Iron</keyword>
<gene>
    <name evidence="7" type="ORF">THAPSDRAFT_38543</name>
</gene>
<dbReference type="PaxDb" id="35128-Thaps38543"/>
<evidence type="ECO:0000259" key="6">
    <source>
        <dbReference type="PROSITE" id="PS50255"/>
    </source>
</evidence>
<dbReference type="Gene3D" id="3.10.120.10">
    <property type="entry name" value="Cytochrome b5-like heme/steroid binding domain"/>
    <property type="match status" value="1"/>
</dbReference>
<dbReference type="PANTHER" id="PTHR46237:SF1">
    <property type="entry name" value="CYTOCHROME B5 REDUCTASE 4"/>
    <property type="match status" value="1"/>
</dbReference>
<dbReference type="EMBL" id="CM000652">
    <property type="protein sequence ID" value="EED88005.1"/>
    <property type="molecule type" value="Genomic_DNA"/>
</dbReference>
<dbReference type="InterPro" id="IPR018506">
    <property type="entry name" value="Cyt_B5_heme-BS"/>
</dbReference>
<comment type="similarity">
    <text evidence="4">Belongs to the cytochrome b5 family.</text>
</comment>
<protein>
    <recommendedName>
        <fullName evidence="6">Cytochrome b5 heme-binding domain-containing protein</fullName>
    </recommendedName>
</protein>
<keyword evidence="2 4" id="KW-0479">Metal-binding</keyword>
<dbReference type="RefSeq" id="XP_002294645.1">
    <property type="nucleotide sequence ID" value="XM_002294609.1"/>
</dbReference>
<feature type="compositionally biased region" description="Polar residues" evidence="5">
    <location>
        <begin position="1"/>
        <end position="12"/>
    </location>
</feature>
<dbReference type="GO" id="GO:0005737">
    <property type="term" value="C:cytoplasm"/>
    <property type="evidence" value="ECO:0000318"/>
    <property type="project" value="GO_Central"/>
</dbReference>
<dbReference type="KEGG" id="tps:THAPSDRAFT_38543"/>
<name>B8CF25_THAPS</name>
<evidence type="ECO:0000313" key="7">
    <source>
        <dbReference type="EMBL" id="EED88005.1"/>
    </source>
</evidence>
<dbReference type="GO" id="GO:0020037">
    <property type="term" value="F:heme binding"/>
    <property type="evidence" value="ECO:0000318"/>
    <property type="project" value="GO_Central"/>
</dbReference>
<evidence type="ECO:0000256" key="2">
    <source>
        <dbReference type="ARBA" id="ARBA00022723"/>
    </source>
</evidence>
<dbReference type="GO" id="GO:0004128">
    <property type="term" value="F:cytochrome-b5 reductase activity, acting on NAD(P)H"/>
    <property type="evidence" value="ECO:0000318"/>
    <property type="project" value="GO_Central"/>
</dbReference>
<reference evidence="7 8" key="2">
    <citation type="journal article" date="2008" name="Nature">
        <title>The Phaeodactylum genome reveals the evolutionary history of diatom genomes.</title>
        <authorList>
            <person name="Bowler C."/>
            <person name="Allen A.E."/>
            <person name="Badger J.H."/>
            <person name="Grimwood J."/>
            <person name="Jabbari K."/>
            <person name="Kuo A."/>
            <person name="Maheswari U."/>
            <person name="Martens C."/>
            <person name="Maumus F."/>
            <person name="Otillar R.P."/>
            <person name="Rayko E."/>
            <person name="Salamov A."/>
            <person name="Vandepoele K."/>
            <person name="Beszteri B."/>
            <person name="Gruber A."/>
            <person name="Heijde M."/>
            <person name="Katinka M."/>
            <person name="Mock T."/>
            <person name="Valentin K."/>
            <person name="Verret F."/>
            <person name="Berges J.A."/>
            <person name="Brownlee C."/>
            <person name="Cadoret J.P."/>
            <person name="Chiovitti A."/>
            <person name="Choi C.J."/>
            <person name="Coesel S."/>
            <person name="De Martino A."/>
            <person name="Detter J.C."/>
            <person name="Durkin C."/>
            <person name="Falciatore A."/>
            <person name="Fournet J."/>
            <person name="Haruta M."/>
            <person name="Huysman M.J."/>
            <person name="Jenkins B.D."/>
            <person name="Jiroutova K."/>
            <person name="Jorgensen R.E."/>
            <person name="Joubert Y."/>
            <person name="Kaplan A."/>
            <person name="Kroger N."/>
            <person name="Kroth P.G."/>
            <person name="La Roche J."/>
            <person name="Lindquist E."/>
            <person name="Lommer M."/>
            <person name="Martin-Jezequel V."/>
            <person name="Lopez P.J."/>
            <person name="Lucas S."/>
            <person name="Mangogna M."/>
            <person name="McGinnis K."/>
            <person name="Medlin L.K."/>
            <person name="Montsant A."/>
            <person name="Oudot-Le Secq M.P."/>
            <person name="Napoli C."/>
            <person name="Obornik M."/>
            <person name="Parker M.S."/>
            <person name="Petit J.L."/>
            <person name="Porcel B.M."/>
            <person name="Poulsen N."/>
            <person name="Robison M."/>
            <person name="Rychlewski L."/>
            <person name="Rynearson T.A."/>
            <person name="Schmutz J."/>
            <person name="Shapiro H."/>
            <person name="Siaut M."/>
            <person name="Stanley M."/>
            <person name="Sussman M.R."/>
            <person name="Taylor A.R."/>
            <person name="Vardi A."/>
            <person name="von Dassow P."/>
            <person name="Vyverman W."/>
            <person name="Willis A."/>
            <person name="Wyrwicz L.S."/>
            <person name="Rokhsar D.S."/>
            <person name="Weissenbach J."/>
            <person name="Armbrust E.V."/>
            <person name="Green B.R."/>
            <person name="Van de Peer Y."/>
            <person name="Grigoriev I.V."/>
        </authorList>
    </citation>
    <scope>NUCLEOTIDE SEQUENCE [LARGE SCALE GENOMIC DNA]</scope>
    <source>
        <strain evidence="7 8">CCMP1335</strain>
    </source>
</reference>
<feature type="domain" description="Cytochrome b5 heme-binding" evidence="6">
    <location>
        <begin position="51"/>
        <end position="126"/>
    </location>
</feature>
<keyword evidence="1 4" id="KW-0349">Heme</keyword>
<sequence length="126" mass="14492">MNDTTLPISSKQRNPRQRDGKNLRPGFGLNDWMTLLRRSKDLAQRRGAPIRRDIPASEVRTHNKPYDGWMILRGKVYNITPYLAYHPGGSEIMEKCLGRDGTVLFDKYHSWVNIEPLVGPLLLGYL</sequence>